<organism evidence="3 4">
    <name type="scientific">Marinilabilia salmonicolor</name>
    <dbReference type="NCBI Taxonomy" id="989"/>
    <lineage>
        <taxon>Bacteria</taxon>
        <taxon>Pseudomonadati</taxon>
        <taxon>Bacteroidota</taxon>
        <taxon>Bacteroidia</taxon>
        <taxon>Marinilabiliales</taxon>
        <taxon>Marinilabiliaceae</taxon>
        <taxon>Marinilabilia</taxon>
    </lineage>
</organism>
<keyword evidence="4" id="KW-1185">Reference proteome</keyword>
<evidence type="ECO:0000256" key="1">
    <source>
        <dbReference type="SAM" id="Phobius"/>
    </source>
</evidence>
<evidence type="ECO:0000313" key="4">
    <source>
        <dbReference type="Proteomes" id="UP000252733"/>
    </source>
</evidence>
<dbReference type="RefSeq" id="WP_114436738.1">
    <property type="nucleotide sequence ID" value="NZ_QPIZ01000007.1"/>
</dbReference>
<feature type="domain" description="Glycosyl transferase family 1" evidence="2">
    <location>
        <begin position="204"/>
        <end position="370"/>
    </location>
</feature>
<sequence>MRIGLVLPSTPGYSETFFRSKIAGLSQKGYKFFLFVDVDGGERIDDVVIKKAYPVPSWLWLKVVFLVLILFRLLLTCPKRTLRFYRLQRAEGLAVFTSIQTLYLNAHILPHNLDWLHFGFATMGVKRENLSRAMNVKSAVSLRGFDISIYPLKHHGCYDLLWKRTDKVHVLSDDLIEKMKDTGGRVFPPVHKITPAISVSDFLQNKTGYFHSPVRILTVGRLHWIKGYEYGIKAMAELKNHFNITFHWTIIGSGAEFERLKFAIYQMNLEDCISIRGHVSHQEVSEEMSAADIYLQPSIHEGFCNAVLEAQAAGCFCIVTEVGGLKENVLDKVTGRSVPARNPAAIANVIAQVINMPERSRAEIIGAAQKRVEQDFTIESQIDKFQKFYSNA</sequence>
<name>A0A368V6H6_9BACT</name>
<protein>
    <submittedName>
        <fullName evidence="3">Colanic acid/amylovoran biosynthesis glycosyltransferase</fullName>
    </submittedName>
</protein>
<accession>A0A368V6H6</accession>
<dbReference type="Gene3D" id="3.40.50.2000">
    <property type="entry name" value="Glycogen Phosphorylase B"/>
    <property type="match status" value="2"/>
</dbReference>
<comment type="caution">
    <text evidence="3">The sequence shown here is derived from an EMBL/GenBank/DDBJ whole genome shotgun (WGS) entry which is preliminary data.</text>
</comment>
<feature type="transmembrane region" description="Helical" evidence="1">
    <location>
        <begin position="57"/>
        <end position="75"/>
    </location>
</feature>
<dbReference type="AlphaFoldDB" id="A0A368V6H6"/>
<dbReference type="Proteomes" id="UP000252733">
    <property type="component" value="Unassembled WGS sequence"/>
</dbReference>
<evidence type="ECO:0000313" key="3">
    <source>
        <dbReference type="EMBL" id="RCW36718.1"/>
    </source>
</evidence>
<dbReference type="PANTHER" id="PTHR12526:SF630">
    <property type="entry name" value="GLYCOSYLTRANSFERASE"/>
    <property type="match status" value="1"/>
</dbReference>
<keyword evidence="1" id="KW-1133">Transmembrane helix</keyword>
<proteinExistence type="predicted"/>
<dbReference type="PANTHER" id="PTHR12526">
    <property type="entry name" value="GLYCOSYLTRANSFERASE"/>
    <property type="match status" value="1"/>
</dbReference>
<evidence type="ECO:0000259" key="2">
    <source>
        <dbReference type="Pfam" id="PF00534"/>
    </source>
</evidence>
<dbReference type="GO" id="GO:0016757">
    <property type="term" value="F:glycosyltransferase activity"/>
    <property type="evidence" value="ECO:0007669"/>
    <property type="project" value="InterPro"/>
</dbReference>
<dbReference type="Pfam" id="PF00534">
    <property type="entry name" value="Glycos_transf_1"/>
    <property type="match status" value="1"/>
</dbReference>
<dbReference type="InterPro" id="IPR001296">
    <property type="entry name" value="Glyco_trans_1"/>
</dbReference>
<reference evidence="3 4" key="1">
    <citation type="submission" date="2018-07" db="EMBL/GenBank/DDBJ databases">
        <title>Freshwater and sediment microbial communities from various areas in North America, analyzing microbe dynamics in response to fracking.</title>
        <authorList>
            <person name="Lamendella R."/>
        </authorList>
    </citation>
    <scope>NUCLEOTIDE SEQUENCE [LARGE SCALE GENOMIC DNA]</scope>
    <source>
        <strain evidence="3 4">160A</strain>
    </source>
</reference>
<dbReference type="CDD" id="cd03801">
    <property type="entry name" value="GT4_PimA-like"/>
    <property type="match status" value="1"/>
</dbReference>
<keyword evidence="3" id="KW-0808">Transferase</keyword>
<gene>
    <name evidence="3" type="ORF">DFO77_1078</name>
</gene>
<dbReference type="EMBL" id="QPIZ01000007">
    <property type="protein sequence ID" value="RCW36718.1"/>
    <property type="molecule type" value="Genomic_DNA"/>
</dbReference>
<keyword evidence="1" id="KW-0812">Transmembrane</keyword>
<dbReference type="SUPFAM" id="SSF53756">
    <property type="entry name" value="UDP-Glycosyltransferase/glycogen phosphorylase"/>
    <property type="match status" value="1"/>
</dbReference>
<keyword evidence="1" id="KW-0472">Membrane</keyword>